<evidence type="ECO:0000256" key="1">
    <source>
        <dbReference type="SAM" id="Phobius"/>
    </source>
</evidence>
<dbReference type="GO" id="GO:0052621">
    <property type="term" value="F:diguanylate cyclase activity"/>
    <property type="evidence" value="ECO:0007669"/>
    <property type="project" value="UniProtKB-EC"/>
</dbReference>
<accession>A0ABU3VUY9</accession>
<keyword evidence="4" id="KW-1185">Reference proteome</keyword>
<dbReference type="PANTHER" id="PTHR46663:SF2">
    <property type="entry name" value="GGDEF DOMAIN-CONTAINING PROTEIN"/>
    <property type="match status" value="1"/>
</dbReference>
<dbReference type="SUPFAM" id="SSF55073">
    <property type="entry name" value="Nucleotide cyclase"/>
    <property type="match status" value="1"/>
</dbReference>
<feature type="transmembrane region" description="Helical" evidence="1">
    <location>
        <begin position="306"/>
        <end position="326"/>
    </location>
</feature>
<dbReference type="InterPro" id="IPR011622">
    <property type="entry name" value="7TMR_DISM_rcpt_extracell_dom2"/>
</dbReference>
<dbReference type="InterPro" id="IPR011623">
    <property type="entry name" value="7TMR_DISM_rcpt_extracell_dom1"/>
</dbReference>
<dbReference type="InterPro" id="IPR052163">
    <property type="entry name" value="DGC-Regulatory_Protein"/>
</dbReference>
<dbReference type="CDD" id="cd01949">
    <property type="entry name" value="GGDEF"/>
    <property type="match status" value="1"/>
</dbReference>
<feature type="transmembrane region" description="Helical" evidence="1">
    <location>
        <begin position="333"/>
        <end position="352"/>
    </location>
</feature>
<dbReference type="InterPro" id="IPR029787">
    <property type="entry name" value="Nucleotide_cyclase"/>
</dbReference>
<dbReference type="InterPro" id="IPR043128">
    <property type="entry name" value="Rev_trsase/Diguanyl_cyclase"/>
</dbReference>
<dbReference type="Pfam" id="PF00990">
    <property type="entry name" value="GGDEF"/>
    <property type="match status" value="1"/>
</dbReference>
<comment type="caution">
    <text evidence="3">The sequence shown here is derived from an EMBL/GenBank/DDBJ whole genome shotgun (WGS) entry which is preliminary data.</text>
</comment>
<feature type="transmembrane region" description="Helical" evidence="1">
    <location>
        <begin position="364"/>
        <end position="385"/>
    </location>
</feature>
<dbReference type="PANTHER" id="PTHR46663">
    <property type="entry name" value="DIGUANYLATE CYCLASE DGCT-RELATED"/>
    <property type="match status" value="1"/>
</dbReference>
<dbReference type="PROSITE" id="PS50887">
    <property type="entry name" value="GGDEF"/>
    <property type="match status" value="1"/>
</dbReference>
<dbReference type="InterPro" id="IPR000160">
    <property type="entry name" value="GGDEF_dom"/>
</dbReference>
<proteinExistence type="predicted"/>
<dbReference type="Pfam" id="PF07695">
    <property type="entry name" value="7TMR-DISM_7TM"/>
    <property type="match status" value="1"/>
</dbReference>
<organism evidence="3 4">
    <name type="scientific">Marinobacter xestospongiae</name>
    <dbReference type="NCBI Taxonomy" id="994319"/>
    <lineage>
        <taxon>Bacteria</taxon>
        <taxon>Pseudomonadati</taxon>
        <taxon>Pseudomonadota</taxon>
        <taxon>Gammaproteobacteria</taxon>
        <taxon>Pseudomonadales</taxon>
        <taxon>Marinobacteraceae</taxon>
        <taxon>Marinobacter</taxon>
    </lineage>
</organism>
<evidence type="ECO:0000259" key="2">
    <source>
        <dbReference type="PROSITE" id="PS50887"/>
    </source>
</evidence>
<sequence>MGVRCLAVVWLVLVAMSAWSEERPLVLDEGLAQSLDGYVALLRDPGGKLSFDQVRADTGLFRLAAAGDLHQGYTPDVYWMRVDVESRSSQRLDRMLEFTYAYLDDIRLYRVNADGTVEQMRSGRTLTPADRVVAHRKPVFPLSFDAGERATLYLRVTTHASMTLNARLAPTIEFYEDSDQAYVWLALYFGMLVALGTYNFLLFLGTRHRTFLLYSLFVFSFGIAASSMNGLGPLLLWPGLVGEWGNRILPTGYTLAATLAVMFARSFLDMRRIAPRWDRVLSVMVICWWGATLATLVVPVQEALKIMSAMGVLTTVFLMASGVAGVRHRVPAAGIYLLAWLLLLVGTALLSVRNLGWIPSNFLTVYSLQIGSAIEMLLLSFGLAARFNELKRQKELVQRQLVLALQRQERELEHRVALRTSELEAAKAQLERRVVEDPLTGLYNRYGLMTHLEKALQRAQRRHEPLAVILIDLDGFKPVNDQYGHEAGDILLQAIARRLQQEARDSDCVARLGGDEFVVVTENIASEASVLEIGQRFREAITRPVTLASGDAVRVGASVGICTGRGGEQQGQDLIRRADEAMYRVKKANKNDVCLMP</sequence>
<feature type="transmembrane region" description="Helical" evidence="1">
    <location>
        <begin position="248"/>
        <end position="268"/>
    </location>
</feature>
<dbReference type="Gene3D" id="3.30.70.270">
    <property type="match status" value="1"/>
</dbReference>
<gene>
    <name evidence="3" type="ORF">RYS15_04945</name>
</gene>
<dbReference type="RefSeq" id="WP_316972862.1">
    <property type="nucleotide sequence ID" value="NZ_JAWIIJ010000002.1"/>
</dbReference>
<dbReference type="Pfam" id="PF07696">
    <property type="entry name" value="7TMR-DISMED2"/>
    <property type="match status" value="1"/>
</dbReference>
<dbReference type="EC" id="2.7.7.65" evidence="3"/>
<feature type="domain" description="GGDEF" evidence="2">
    <location>
        <begin position="464"/>
        <end position="597"/>
    </location>
</feature>
<name>A0ABU3VUY9_9GAMM</name>
<keyword evidence="3" id="KW-0548">Nucleotidyltransferase</keyword>
<dbReference type="NCBIfam" id="TIGR00254">
    <property type="entry name" value="GGDEF"/>
    <property type="match status" value="1"/>
</dbReference>
<evidence type="ECO:0000313" key="3">
    <source>
        <dbReference type="EMBL" id="MDV2078016.1"/>
    </source>
</evidence>
<evidence type="ECO:0000313" key="4">
    <source>
        <dbReference type="Proteomes" id="UP001269819"/>
    </source>
</evidence>
<keyword evidence="1" id="KW-0472">Membrane</keyword>
<feature type="transmembrane region" description="Helical" evidence="1">
    <location>
        <begin position="181"/>
        <end position="204"/>
    </location>
</feature>
<dbReference type="Proteomes" id="UP001269819">
    <property type="component" value="Unassembled WGS sequence"/>
</dbReference>
<feature type="transmembrane region" description="Helical" evidence="1">
    <location>
        <begin position="211"/>
        <end position="228"/>
    </location>
</feature>
<keyword evidence="1" id="KW-1133">Transmembrane helix</keyword>
<dbReference type="SMART" id="SM00267">
    <property type="entry name" value="GGDEF"/>
    <property type="match status" value="1"/>
</dbReference>
<dbReference type="Gene3D" id="2.60.40.2380">
    <property type="match status" value="1"/>
</dbReference>
<keyword evidence="3" id="KW-0808">Transferase</keyword>
<protein>
    <submittedName>
        <fullName evidence="3">Diguanylate cyclase</fullName>
        <ecNumber evidence="3">2.7.7.65</ecNumber>
    </submittedName>
</protein>
<reference evidence="3 4" key="1">
    <citation type="submission" date="2023-10" db="EMBL/GenBank/DDBJ databases">
        <title>Characteristics and mechanism of a salt-tolerant marine origin heterotrophic nitrifying- aerobic denitrifying bacteria Marinobacter xestospongiae HN1.</title>
        <authorList>
            <person name="Qi R."/>
        </authorList>
    </citation>
    <scope>NUCLEOTIDE SEQUENCE [LARGE SCALE GENOMIC DNA]</scope>
    <source>
        <strain evidence="3 4">HN1</strain>
    </source>
</reference>
<feature type="transmembrane region" description="Helical" evidence="1">
    <location>
        <begin position="280"/>
        <end position="300"/>
    </location>
</feature>
<dbReference type="EMBL" id="JAWIIJ010000002">
    <property type="protein sequence ID" value="MDV2078016.1"/>
    <property type="molecule type" value="Genomic_DNA"/>
</dbReference>
<keyword evidence="1" id="KW-0812">Transmembrane</keyword>